<organism evidence="9 10">
    <name type="scientific">Sordaria brevicollis</name>
    <dbReference type="NCBI Taxonomy" id="83679"/>
    <lineage>
        <taxon>Eukaryota</taxon>
        <taxon>Fungi</taxon>
        <taxon>Dikarya</taxon>
        <taxon>Ascomycota</taxon>
        <taxon>Pezizomycotina</taxon>
        <taxon>Sordariomycetes</taxon>
        <taxon>Sordariomycetidae</taxon>
        <taxon>Sordariales</taxon>
        <taxon>Sordariaceae</taxon>
        <taxon>Sordaria</taxon>
    </lineage>
</organism>
<dbReference type="Pfam" id="PF11951">
    <property type="entry name" value="Fungal_trans_2"/>
    <property type="match status" value="1"/>
</dbReference>
<dbReference type="PROSITE" id="PS00463">
    <property type="entry name" value="ZN2_CY6_FUNGAL_1"/>
    <property type="match status" value="1"/>
</dbReference>
<dbReference type="Pfam" id="PF00172">
    <property type="entry name" value="Zn_clus"/>
    <property type="match status" value="1"/>
</dbReference>
<keyword evidence="6" id="KW-0539">Nucleus</keyword>
<dbReference type="PROSITE" id="PS50048">
    <property type="entry name" value="ZN2_CY6_FUNGAL_2"/>
    <property type="match status" value="1"/>
</dbReference>
<dbReference type="InterPro" id="IPR036864">
    <property type="entry name" value="Zn2-C6_fun-type_DNA-bd_sf"/>
</dbReference>
<gene>
    <name evidence="9" type="ORF">B0T20DRAFT_352584</name>
</gene>
<comment type="subcellular location">
    <subcellularLocation>
        <location evidence="1">Nucleus</location>
    </subcellularLocation>
</comment>
<dbReference type="GO" id="GO:0008270">
    <property type="term" value="F:zinc ion binding"/>
    <property type="evidence" value="ECO:0007669"/>
    <property type="project" value="InterPro"/>
</dbReference>
<dbReference type="EMBL" id="JAUTDP010000006">
    <property type="protein sequence ID" value="KAK3398433.1"/>
    <property type="molecule type" value="Genomic_DNA"/>
</dbReference>
<evidence type="ECO:0000256" key="3">
    <source>
        <dbReference type="ARBA" id="ARBA00023015"/>
    </source>
</evidence>
<evidence type="ECO:0000256" key="6">
    <source>
        <dbReference type="ARBA" id="ARBA00023242"/>
    </source>
</evidence>
<protein>
    <recommendedName>
        <fullName evidence="8">Zn(2)-C6 fungal-type domain-containing protein</fullName>
    </recommendedName>
</protein>
<feature type="compositionally biased region" description="Low complexity" evidence="7">
    <location>
        <begin position="493"/>
        <end position="519"/>
    </location>
</feature>
<keyword evidence="2" id="KW-0862">Zinc</keyword>
<evidence type="ECO:0000313" key="10">
    <source>
        <dbReference type="Proteomes" id="UP001281003"/>
    </source>
</evidence>
<accession>A0AAE0PEF3</accession>
<dbReference type="SMART" id="SM00066">
    <property type="entry name" value="GAL4"/>
    <property type="match status" value="1"/>
</dbReference>
<evidence type="ECO:0000256" key="2">
    <source>
        <dbReference type="ARBA" id="ARBA00022833"/>
    </source>
</evidence>
<keyword evidence="5" id="KW-0804">Transcription</keyword>
<feature type="region of interest" description="Disordered" evidence="7">
    <location>
        <begin position="77"/>
        <end position="151"/>
    </location>
</feature>
<evidence type="ECO:0000256" key="7">
    <source>
        <dbReference type="SAM" id="MobiDB-lite"/>
    </source>
</evidence>
<proteinExistence type="predicted"/>
<feature type="compositionally biased region" description="Low complexity" evidence="7">
    <location>
        <begin position="138"/>
        <end position="151"/>
    </location>
</feature>
<sequence>MNPGVQHPKIHNNHWNVERHRALPPPSSAHISAFEDPSQTYPAVTDSYPTSGGPYKVSPAAKRVRISGVLASSSSAAGWATGQQHGQAHDAELGPAAETDPGRAPKSGYREKNDHDITVKKTSNATPRSGGGGGGGTTASSSSNVTASTNNKSRRVRTGCLTCRGRHLKCDEAFPECNNCRKSCRECKRGLRLNFIDTRVKSPPFVPPTLEWSVQFQDESRLIASEYQGGLGRYPRLDQNTVVTPPHETELNAALRVVVAAHKKQDAGAGKTYRQTTTDNDVAPIPPPGLGEQQHQQDVVDHGSGAAAASGLMIKLSPDQPTYDGSQLFQPQNFPLRNDSDNPYTMRVKICQQYTTKDGWASQTHSYRRRSEVSSAVSSFPQHDHRRQSIQQTVSSMTYGLQPSQPQHAPEVMTISSTTKPTPSKKPVVERDYLSTDIEIHLMQVFITEIAPWMDILNKDKQFVNMMPDLALKSPMLLNALLACGTMHLSLTQQPQPQQHQRQASQPSGNSSNVKNTTSSSSYYELATMELWRNLEQQQHSGVAGSSSDRNAAECATTATVLNAYDIMSSGGNPCHPSPPLSRSQRIHGQQQGQLVVADPNYHIAGCARALVKECGWNTNSMPASAALGGTGHGTGTAGLVAAAGAAGIGEACFWFNACMEVLSCLQPGLVMQMNMNSMNSMSSMSSWQQQTPTPPSPTPTVWDPDQWGLDTSVDRWTTTAASNPTEGSSLSVSENDGQPFGVRRVGGYHGGSGEEELWAQRILYALAKVINFCAANNNSVSRYQETSPHDEQMRLQRRFTEWKSLSDMCDAWRSNCPRPMRPYGYAHSSSSGSLFPNVWLTKRPALVARLFYHVAMCILAQVNPVSPRDSEPNRELQQHHARQVCGIAAHNKDRAVTSIVTRCVATVGGVLSDRAEQSEALAILERISTEAGWRLGDMLNDMKKAWGWTVEEPTGASHSNNNAGAGSFASTLLGAGQQQSTLELPLPLPSRPPSISQLFGTSSSHGQHPLPQPSSTTRTSSSTAATTSYSNSPTIPNLTASAHVAAHSQQTYSATPSASSRRQSRQGPSPPPPSAQNVGVTSQQAYQGWYQQPVAPPQSVRTSSVSSQQHMGGSGAAGPPSNMGWG</sequence>
<evidence type="ECO:0000256" key="4">
    <source>
        <dbReference type="ARBA" id="ARBA00023125"/>
    </source>
</evidence>
<dbReference type="GO" id="GO:0000976">
    <property type="term" value="F:transcription cis-regulatory region binding"/>
    <property type="evidence" value="ECO:0007669"/>
    <property type="project" value="TreeGrafter"/>
</dbReference>
<feature type="region of interest" description="Disordered" evidence="7">
    <location>
        <begin position="492"/>
        <end position="519"/>
    </location>
</feature>
<evidence type="ECO:0000259" key="8">
    <source>
        <dbReference type="PROSITE" id="PS50048"/>
    </source>
</evidence>
<dbReference type="AlphaFoldDB" id="A0AAE0PEF3"/>
<name>A0AAE0PEF3_SORBR</name>
<evidence type="ECO:0000313" key="9">
    <source>
        <dbReference type="EMBL" id="KAK3398433.1"/>
    </source>
</evidence>
<comment type="caution">
    <text evidence="9">The sequence shown here is derived from an EMBL/GenBank/DDBJ whole genome shotgun (WGS) entry which is preliminary data.</text>
</comment>
<dbReference type="InterPro" id="IPR021858">
    <property type="entry name" value="Fun_TF"/>
</dbReference>
<keyword evidence="3" id="KW-0805">Transcription regulation</keyword>
<dbReference type="PANTHER" id="PTHR37534:SF40">
    <property type="entry name" value="ZN(2)-C6 FUNGAL-TYPE DOMAIN-CONTAINING PROTEIN"/>
    <property type="match status" value="1"/>
</dbReference>
<dbReference type="GO" id="GO:0005634">
    <property type="term" value="C:nucleus"/>
    <property type="evidence" value="ECO:0007669"/>
    <property type="project" value="UniProtKB-SubCell"/>
</dbReference>
<feature type="compositionally biased region" description="Low complexity" evidence="7">
    <location>
        <begin position="1099"/>
        <end position="1110"/>
    </location>
</feature>
<dbReference type="CDD" id="cd00067">
    <property type="entry name" value="GAL4"/>
    <property type="match status" value="1"/>
</dbReference>
<dbReference type="PANTHER" id="PTHR37534">
    <property type="entry name" value="TRANSCRIPTIONAL ACTIVATOR PROTEIN UGA3"/>
    <property type="match status" value="1"/>
</dbReference>
<evidence type="ECO:0000256" key="5">
    <source>
        <dbReference type="ARBA" id="ARBA00023163"/>
    </source>
</evidence>
<feature type="compositionally biased region" description="Low complexity" evidence="7">
    <location>
        <begin position="1054"/>
        <end position="1068"/>
    </location>
</feature>
<dbReference type="Proteomes" id="UP001281003">
    <property type="component" value="Unassembled WGS sequence"/>
</dbReference>
<reference evidence="9" key="1">
    <citation type="journal article" date="2023" name="Mol. Phylogenet. Evol.">
        <title>Genome-scale phylogeny and comparative genomics of the fungal order Sordariales.</title>
        <authorList>
            <person name="Hensen N."/>
            <person name="Bonometti L."/>
            <person name="Westerberg I."/>
            <person name="Brannstrom I.O."/>
            <person name="Guillou S."/>
            <person name="Cros-Aarteil S."/>
            <person name="Calhoun S."/>
            <person name="Haridas S."/>
            <person name="Kuo A."/>
            <person name="Mondo S."/>
            <person name="Pangilinan J."/>
            <person name="Riley R."/>
            <person name="LaButti K."/>
            <person name="Andreopoulos B."/>
            <person name="Lipzen A."/>
            <person name="Chen C."/>
            <person name="Yan M."/>
            <person name="Daum C."/>
            <person name="Ng V."/>
            <person name="Clum A."/>
            <person name="Steindorff A."/>
            <person name="Ohm R.A."/>
            <person name="Martin F."/>
            <person name="Silar P."/>
            <person name="Natvig D.O."/>
            <person name="Lalanne C."/>
            <person name="Gautier V."/>
            <person name="Ament-Velasquez S.L."/>
            <person name="Kruys A."/>
            <person name="Hutchinson M.I."/>
            <person name="Powell A.J."/>
            <person name="Barry K."/>
            <person name="Miller A.N."/>
            <person name="Grigoriev I.V."/>
            <person name="Debuchy R."/>
            <person name="Gladieux P."/>
            <person name="Hiltunen Thoren M."/>
            <person name="Johannesson H."/>
        </authorList>
    </citation>
    <scope>NUCLEOTIDE SEQUENCE</scope>
    <source>
        <strain evidence="9">FGSC 1904</strain>
    </source>
</reference>
<feature type="compositionally biased region" description="Polar residues" evidence="7">
    <location>
        <begin position="1078"/>
        <end position="1091"/>
    </location>
</feature>
<dbReference type="GO" id="GO:0000981">
    <property type="term" value="F:DNA-binding transcription factor activity, RNA polymerase II-specific"/>
    <property type="evidence" value="ECO:0007669"/>
    <property type="project" value="InterPro"/>
</dbReference>
<feature type="domain" description="Zn(2)-C6 fungal-type" evidence="8">
    <location>
        <begin position="159"/>
        <end position="189"/>
    </location>
</feature>
<dbReference type="SUPFAM" id="SSF57701">
    <property type="entry name" value="Zn2/Cys6 DNA-binding domain"/>
    <property type="match status" value="1"/>
</dbReference>
<evidence type="ECO:0000256" key="1">
    <source>
        <dbReference type="ARBA" id="ARBA00004123"/>
    </source>
</evidence>
<feature type="compositionally biased region" description="Basic and acidic residues" evidence="7">
    <location>
        <begin position="100"/>
        <end position="119"/>
    </location>
</feature>
<feature type="compositionally biased region" description="Low complexity" evidence="7">
    <location>
        <begin position="1015"/>
        <end position="1035"/>
    </location>
</feature>
<dbReference type="Gene3D" id="4.10.240.10">
    <property type="entry name" value="Zn(2)-C6 fungal-type DNA-binding domain"/>
    <property type="match status" value="1"/>
</dbReference>
<reference evidence="9" key="2">
    <citation type="submission" date="2023-07" db="EMBL/GenBank/DDBJ databases">
        <authorList>
            <consortium name="Lawrence Berkeley National Laboratory"/>
            <person name="Haridas S."/>
            <person name="Hensen N."/>
            <person name="Bonometti L."/>
            <person name="Westerberg I."/>
            <person name="Brannstrom I.O."/>
            <person name="Guillou S."/>
            <person name="Cros-Aarteil S."/>
            <person name="Calhoun S."/>
            <person name="Kuo A."/>
            <person name="Mondo S."/>
            <person name="Pangilinan J."/>
            <person name="Riley R."/>
            <person name="LaButti K."/>
            <person name="Andreopoulos B."/>
            <person name="Lipzen A."/>
            <person name="Chen C."/>
            <person name="Yanf M."/>
            <person name="Daum C."/>
            <person name="Ng V."/>
            <person name="Clum A."/>
            <person name="Steindorff A."/>
            <person name="Ohm R."/>
            <person name="Martin F."/>
            <person name="Silar P."/>
            <person name="Natvig D."/>
            <person name="Lalanne C."/>
            <person name="Gautier V."/>
            <person name="Ament-velasquez S.L."/>
            <person name="Kruys A."/>
            <person name="Hutchinson M.I."/>
            <person name="Powell A.J."/>
            <person name="Barry K."/>
            <person name="Miller A.N."/>
            <person name="Grigoriev I.V."/>
            <person name="Debuchy R."/>
            <person name="Gladieux P."/>
            <person name="Thoren M.H."/>
            <person name="Johannesson H."/>
        </authorList>
    </citation>
    <scope>NUCLEOTIDE SEQUENCE</scope>
    <source>
        <strain evidence="9">FGSC 1904</strain>
    </source>
</reference>
<dbReference type="GO" id="GO:0045944">
    <property type="term" value="P:positive regulation of transcription by RNA polymerase II"/>
    <property type="evidence" value="ECO:0007669"/>
    <property type="project" value="TreeGrafter"/>
</dbReference>
<dbReference type="InterPro" id="IPR001138">
    <property type="entry name" value="Zn2Cys6_DnaBD"/>
</dbReference>
<feature type="region of interest" description="Disordered" evidence="7">
    <location>
        <begin position="984"/>
        <end position="1127"/>
    </location>
</feature>
<keyword evidence="4" id="KW-0238">DNA-binding</keyword>
<keyword evidence="10" id="KW-1185">Reference proteome</keyword>